<dbReference type="SUPFAM" id="SSF143842">
    <property type="entry name" value="YwmB-like"/>
    <property type="match status" value="1"/>
</dbReference>
<keyword evidence="2" id="KW-1185">Reference proteome</keyword>
<dbReference type="RefSeq" id="WP_011971495.1">
    <property type="nucleotide sequence ID" value="NC_009633.1"/>
</dbReference>
<dbReference type="EMBL" id="CP000724">
    <property type="protein sequence ID" value="ABR46587.1"/>
    <property type="molecule type" value="Genomic_DNA"/>
</dbReference>
<organism evidence="1 2">
    <name type="scientific">Alkaliphilus metalliredigens (strain QYMF)</name>
    <dbReference type="NCBI Taxonomy" id="293826"/>
    <lineage>
        <taxon>Bacteria</taxon>
        <taxon>Bacillati</taxon>
        <taxon>Bacillota</taxon>
        <taxon>Clostridia</taxon>
        <taxon>Peptostreptococcales</taxon>
        <taxon>Natronincolaceae</taxon>
        <taxon>Alkaliphilus</taxon>
    </lineage>
</organism>
<gene>
    <name evidence="1" type="ordered locus">Amet_0357</name>
</gene>
<accession>A6TK69</accession>
<dbReference type="KEGG" id="amt:Amet_0357"/>
<dbReference type="Pfam" id="PF08680">
    <property type="entry name" value="DUF1779"/>
    <property type="match status" value="1"/>
</dbReference>
<dbReference type="HOGENOM" id="CLU_087832_0_0_9"/>
<reference evidence="2" key="1">
    <citation type="journal article" date="2016" name="Genome Announc.">
        <title>Complete genome sequence of Alkaliphilus metalliredigens strain QYMF, an alkaliphilic and metal-reducing bacterium isolated from borax-contaminated leachate ponds.</title>
        <authorList>
            <person name="Hwang C."/>
            <person name="Copeland A."/>
            <person name="Lucas S."/>
            <person name="Lapidus A."/>
            <person name="Barry K."/>
            <person name="Detter J.C."/>
            <person name="Glavina Del Rio T."/>
            <person name="Hammon N."/>
            <person name="Israni S."/>
            <person name="Dalin E."/>
            <person name="Tice H."/>
            <person name="Pitluck S."/>
            <person name="Chertkov O."/>
            <person name="Brettin T."/>
            <person name="Bruce D."/>
            <person name="Han C."/>
            <person name="Schmutz J."/>
            <person name="Larimer F."/>
            <person name="Land M.L."/>
            <person name="Hauser L."/>
            <person name="Kyrpides N."/>
            <person name="Mikhailova N."/>
            <person name="Ye Q."/>
            <person name="Zhou J."/>
            <person name="Richardson P."/>
            <person name="Fields M.W."/>
        </authorList>
    </citation>
    <scope>NUCLEOTIDE SEQUENCE [LARGE SCALE GENOMIC DNA]</scope>
    <source>
        <strain evidence="2">QYMF</strain>
    </source>
</reference>
<evidence type="ECO:0000313" key="1">
    <source>
        <dbReference type="EMBL" id="ABR46587.1"/>
    </source>
</evidence>
<protein>
    <recommendedName>
        <fullName evidence="3">TATA-box binding protein</fullName>
    </recommendedName>
</protein>
<sequence>MKKIATMAIIFSLFFGLVYYASAYFIKDQENIGDVEIHGIIQAFEISESRLLEYNTNTTLSIPDTFWSIEEMRIIKKDLIKAFELNGQRKDIINYEHHDPYFIEDYEEIEGDVIYSNEIQEEGYRQITLTAIENSGKISVIILQATEFDGEKEAHIIVDIVQNKEYKGIVETCNQSEGILSKYGMDMETTIIIVGTYDEEIETKAQLAKLEEVLHAVMGQKVEQVQDEHYTMLTGYTSLIPQAIQYDGKTVNLQLAMRYNSYENRTYLWIATPLITTTY</sequence>
<dbReference type="eggNOG" id="ENOG5030CFT">
    <property type="taxonomic scope" value="Bacteria"/>
</dbReference>
<evidence type="ECO:0000313" key="2">
    <source>
        <dbReference type="Proteomes" id="UP000001572"/>
    </source>
</evidence>
<dbReference type="STRING" id="293826.Amet_0357"/>
<dbReference type="OrthoDB" id="1708334at2"/>
<evidence type="ECO:0008006" key="3">
    <source>
        <dbReference type="Google" id="ProtNLM"/>
    </source>
</evidence>
<dbReference type="AlphaFoldDB" id="A6TK69"/>
<proteinExistence type="predicted"/>
<name>A6TK69_ALKMQ</name>
<dbReference type="Proteomes" id="UP000001572">
    <property type="component" value="Chromosome"/>
</dbReference>
<dbReference type="InterPro" id="IPR014794">
    <property type="entry name" value="DUF1779"/>
</dbReference>
<dbReference type="Gene3D" id="3.30.360.40">
    <property type="entry name" value="YwmB-like"/>
    <property type="match status" value="1"/>
</dbReference>
<dbReference type="InterPro" id="IPR036209">
    <property type="entry name" value="YwmB-like_sf"/>
</dbReference>